<evidence type="ECO:0000256" key="1">
    <source>
        <dbReference type="ARBA" id="ARBA00022614"/>
    </source>
</evidence>
<keyword evidence="5" id="KW-1185">Reference proteome</keyword>
<keyword evidence="1" id="KW-0433">Leucine-rich repeat</keyword>
<dbReference type="Gene3D" id="3.80.10.10">
    <property type="entry name" value="Ribonuclease Inhibitor"/>
    <property type="match status" value="2"/>
</dbReference>
<sequence length="426" mass="47782">MQTLQTLNSGELKGAKRVKIAEDLTEFPTTLYELADTLEILDLSGNRFNDLPEDFAKLQKLRIVFLSDNEFEQLPSVLGQCANLEMIGFKANRIKQISSEALPPKLRWLILTDNQIEQLPDCFERLPRMQKLMLAGNRLKELPDSLEICKNLQLLRISANELTEFPQVITRIPNLAWCAFSGNPFCEAIEHSESLAHADLSAYELQELLGQGASGRIHLAQEKSSGQSKAVKLFKGGVTSDGYPQDEMRACITAGEHPNLVVVEAKIGVESPGLVMKLIPEDYVNLGLPPSFESCTRDCFEDGFSLDAHQLLKILRQATSALMHLHEQGLMHGDFYAHNVLINDQAHILLGDFGAASHFDGLDQESCAALVRMEKRALAHFIEDLWQQSEIPQEVEEPLRAWHDALLQDAISLEELLDQMENTLWD</sequence>
<proteinExistence type="predicted"/>
<protein>
    <submittedName>
        <fullName evidence="4">Protein kinase</fullName>
    </submittedName>
</protein>
<dbReference type="InterPro" id="IPR050216">
    <property type="entry name" value="LRR_domain-containing"/>
</dbReference>
<dbReference type="InterPro" id="IPR000719">
    <property type="entry name" value="Prot_kinase_dom"/>
</dbReference>
<name>A0ABS0BXB1_9GAMM</name>
<dbReference type="PROSITE" id="PS51450">
    <property type="entry name" value="LRR"/>
    <property type="match status" value="2"/>
</dbReference>
<dbReference type="SMART" id="SM00364">
    <property type="entry name" value="LRR_BAC"/>
    <property type="match status" value="5"/>
</dbReference>
<dbReference type="SUPFAM" id="SSF56112">
    <property type="entry name" value="Protein kinase-like (PK-like)"/>
    <property type="match status" value="1"/>
</dbReference>
<dbReference type="Gene3D" id="1.10.510.10">
    <property type="entry name" value="Transferase(Phosphotransferase) domain 1"/>
    <property type="match status" value="1"/>
</dbReference>
<evidence type="ECO:0000256" key="2">
    <source>
        <dbReference type="ARBA" id="ARBA00022737"/>
    </source>
</evidence>
<feature type="domain" description="Protein kinase" evidence="3">
    <location>
        <begin position="203"/>
        <end position="426"/>
    </location>
</feature>
<dbReference type="InterPro" id="IPR032675">
    <property type="entry name" value="LRR_dom_sf"/>
</dbReference>
<evidence type="ECO:0000313" key="5">
    <source>
        <dbReference type="Proteomes" id="UP001193680"/>
    </source>
</evidence>
<reference evidence="4 5" key="1">
    <citation type="submission" date="2020-06" db="EMBL/GenBank/DDBJ databases">
        <authorList>
            <person name="Scott K."/>
        </authorList>
    </citation>
    <scope>NUCLEOTIDE SEQUENCE [LARGE SCALE GENOMIC DNA]</scope>
    <source>
        <strain evidence="4 5">HH1</strain>
    </source>
</reference>
<evidence type="ECO:0000313" key="4">
    <source>
        <dbReference type="EMBL" id="MBF6057486.1"/>
    </source>
</evidence>
<gene>
    <name evidence="4" type="ORF">H8792_003945</name>
</gene>
<dbReference type="Pfam" id="PF13855">
    <property type="entry name" value="LRR_8"/>
    <property type="match status" value="1"/>
</dbReference>
<dbReference type="SMART" id="SM00220">
    <property type="entry name" value="S_TKc"/>
    <property type="match status" value="1"/>
</dbReference>
<dbReference type="RefSeq" id="WP_185977635.1">
    <property type="nucleotide sequence ID" value="NZ_JACBGI020000004.1"/>
</dbReference>
<dbReference type="InterPro" id="IPR011009">
    <property type="entry name" value="Kinase-like_dom_sf"/>
</dbReference>
<dbReference type="Proteomes" id="UP001193680">
    <property type="component" value="Unassembled WGS sequence"/>
</dbReference>
<keyword evidence="4" id="KW-0808">Transferase</keyword>
<keyword evidence="4" id="KW-0418">Kinase</keyword>
<dbReference type="PROSITE" id="PS50011">
    <property type="entry name" value="PROTEIN_KINASE_DOM"/>
    <property type="match status" value="1"/>
</dbReference>
<dbReference type="InterPro" id="IPR003591">
    <property type="entry name" value="Leu-rich_rpt_typical-subtyp"/>
</dbReference>
<evidence type="ECO:0000259" key="3">
    <source>
        <dbReference type="PROSITE" id="PS50011"/>
    </source>
</evidence>
<keyword evidence="2" id="KW-0677">Repeat</keyword>
<dbReference type="Pfam" id="PF00560">
    <property type="entry name" value="LRR_1"/>
    <property type="match status" value="1"/>
</dbReference>
<dbReference type="Pfam" id="PF00069">
    <property type="entry name" value="Pkinase"/>
    <property type="match status" value="1"/>
</dbReference>
<dbReference type="Gene3D" id="3.30.200.20">
    <property type="entry name" value="Phosphorylase Kinase, domain 1"/>
    <property type="match status" value="1"/>
</dbReference>
<dbReference type="SMART" id="SM00369">
    <property type="entry name" value="LRR_TYP"/>
    <property type="match status" value="4"/>
</dbReference>
<accession>A0ABS0BXB1</accession>
<dbReference type="EMBL" id="JACBGI020000004">
    <property type="protein sequence ID" value="MBF6057486.1"/>
    <property type="molecule type" value="Genomic_DNA"/>
</dbReference>
<comment type="caution">
    <text evidence="4">The sequence shown here is derived from an EMBL/GenBank/DDBJ whole genome shotgun (WGS) entry which is preliminary data.</text>
</comment>
<dbReference type="SUPFAM" id="SSF52058">
    <property type="entry name" value="L domain-like"/>
    <property type="match status" value="1"/>
</dbReference>
<organism evidence="4 5">
    <name type="scientific">Thiomicrorhabdus heinhorstiae</name>
    <dbReference type="NCBI Taxonomy" id="2748010"/>
    <lineage>
        <taxon>Bacteria</taxon>
        <taxon>Pseudomonadati</taxon>
        <taxon>Pseudomonadota</taxon>
        <taxon>Gammaproteobacteria</taxon>
        <taxon>Thiotrichales</taxon>
        <taxon>Piscirickettsiaceae</taxon>
        <taxon>Thiomicrorhabdus</taxon>
    </lineage>
</organism>
<reference evidence="4 5" key="2">
    <citation type="submission" date="2020-11" db="EMBL/GenBank/DDBJ databases">
        <title>Sulfur oxidizing isolate from Hospital Hole Sinkhole.</title>
        <authorList>
            <person name="Scott K.M."/>
        </authorList>
    </citation>
    <scope>NUCLEOTIDE SEQUENCE [LARGE SCALE GENOMIC DNA]</scope>
    <source>
        <strain evidence="4 5">HH1</strain>
    </source>
</reference>
<dbReference type="GO" id="GO:0016301">
    <property type="term" value="F:kinase activity"/>
    <property type="evidence" value="ECO:0007669"/>
    <property type="project" value="UniProtKB-KW"/>
</dbReference>
<dbReference type="PANTHER" id="PTHR48051">
    <property type="match status" value="1"/>
</dbReference>
<dbReference type="InterPro" id="IPR001611">
    <property type="entry name" value="Leu-rich_rpt"/>
</dbReference>
<dbReference type="PANTHER" id="PTHR48051:SF1">
    <property type="entry name" value="RAS SUPPRESSOR PROTEIN 1"/>
    <property type="match status" value="1"/>
</dbReference>